<dbReference type="SUPFAM" id="SSF57903">
    <property type="entry name" value="FYVE/PHD zinc finger"/>
    <property type="match status" value="1"/>
</dbReference>
<protein>
    <submittedName>
        <fullName evidence="16">Uncharacterized protein</fullName>
    </submittedName>
</protein>
<keyword evidence="5" id="KW-0862">Zinc</keyword>
<keyword evidence="1" id="KW-0597">Phosphoprotein</keyword>
<feature type="compositionally biased region" description="Basic residues" evidence="11">
    <location>
        <begin position="707"/>
        <end position="719"/>
    </location>
</feature>
<reference evidence="16" key="2">
    <citation type="submission" date="2020-11" db="EMBL/GenBank/DDBJ databases">
        <authorList>
            <consortium name="DOE Joint Genome Institute"/>
            <person name="Kuo A."/>
            <person name="Miyauchi S."/>
            <person name="Kiss E."/>
            <person name="Drula E."/>
            <person name="Kohler A."/>
            <person name="Sanchez-Garcia M."/>
            <person name="Andreopoulos B."/>
            <person name="Barry K.W."/>
            <person name="Bonito G."/>
            <person name="Buee M."/>
            <person name="Carver A."/>
            <person name="Chen C."/>
            <person name="Cichocki N."/>
            <person name="Clum A."/>
            <person name="Culley D."/>
            <person name="Crous P.W."/>
            <person name="Fauchery L."/>
            <person name="Girlanda M."/>
            <person name="Hayes R."/>
            <person name="Keri Z."/>
            <person name="Labutti K."/>
            <person name="Lipzen A."/>
            <person name="Lombard V."/>
            <person name="Magnuson J."/>
            <person name="Maillard F."/>
            <person name="Morin E."/>
            <person name="Murat C."/>
            <person name="Nolan M."/>
            <person name="Ohm R."/>
            <person name="Pangilinan J."/>
            <person name="Pereira M."/>
            <person name="Perotto S."/>
            <person name="Peter M."/>
            <person name="Riley R."/>
            <person name="Sitrit Y."/>
            <person name="Stielow B."/>
            <person name="Szollosi G."/>
            <person name="Zifcakova L."/>
            <person name="Stursova M."/>
            <person name="Spatafora J.W."/>
            <person name="Tedersoo L."/>
            <person name="Vaario L.-M."/>
            <person name="Yamada A."/>
            <person name="Yan M."/>
            <person name="Wang P."/>
            <person name="Xu J."/>
            <person name="Bruns T."/>
            <person name="Baldrian P."/>
            <person name="Vilgalys R."/>
            <person name="Henrissat B."/>
            <person name="Grigoriev I.V."/>
            <person name="Hibbett D."/>
            <person name="Nagy L.G."/>
            <person name="Martin F.M."/>
        </authorList>
    </citation>
    <scope>NUCLEOTIDE SEQUENCE</scope>
    <source>
        <strain evidence="16">UH-Tt-Lm1</strain>
    </source>
</reference>
<evidence type="ECO:0000259" key="15">
    <source>
        <dbReference type="PROSITE" id="PS51805"/>
    </source>
</evidence>
<dbReference type="Gene3D" id="1.20.920.10">
    <property type="entry name" value="Bromodomain-like"/>
    <property type="match status" value="1"/>
</dbReference>
<dbReference type="SUPFAM" id="SSF47370">
    <property type="entry name" value="Bromodomain"/>
    <property type="match status" value="1"/>
</dbReference>
<feature type="domain" description="PHD-type" evidence="15">
    <location>
        <begin position="216"/>
        <end position="330"/>
    </location>
</feature>
<keyword evidence="3" id="KW-0677">Repeat</keyword>
<keyword evidence="2" id="KW-0479">Metal-binding</keyword>
<dbReference type="Gene3D" id="2.30.30.140">
    <property type="match status" value="1"/>
</dbReference>
<dbReference type="FunFam" id="3.30.40.10:FF:000008">
    <property type="entry name" value="Bromodomain containing 1, isoform CRA_a"/>
    <property type="match status" value="1"/>
</dbReference>
<dbReference type="CDD" id="cd15492">
    <property type="entry name" value="PHD_BRPF_JADE_like"/>
    <property type="match status" value="1"/>
</dbReference>
<feature type="region of interest" description="Disordered" evidence="11">
    <location>
        <begin position="950"/>
        <end position="986"/>
    </location>
</feature>
<dbReference type="InterPro" id="IPR019786">
    <property type="entry name" value="Zinc_finger_PHD-type_CS"/>
</dbReference>
<evidence type="ECO:0000259" key="12">
    <source>
        <dbReference type="PROSITE" id="PS50014"/>
    </source>
</evidence>
<dbReference type="PROSITE" id="PS50812">
    <property type="entry name" value="PWWP"/>
    <property type="match status" value="1"/>
</dbReference>
<evidence type="ECO:0000256" key="7">
    <source>
        <dbReference type="ARBA" id="ARBA00023117"/>
    </source>
</evidence>
<feature type="domain" description="PWWP" evidence="14">
    <location>
        <begin position="1062"/>
        <end position="1127"/>
    </location>
</feature>
<dbReference type="Pfam" id="PF00855">
    <property type="entry name" value="PWWP"/>
    <property type="match status" value="1"/>
</dbReference>
<evidence type="ECO:0000256" key="2">
    <source>
        <dbReference type="ARBA" id="ARBA00022723"/>
    </source>
</evidence>
<evidence type="ECO:0000313" key="16">
    <source>
        <dbReference type="EMBL" id="KAF9784986.1"/>
    </source>
</evidence>
<evidence type="ECO:0000256" key="6">
    <source>
        <dbReference type="ARBA" id="ARBA00022990"/>
    </source>
</evidence>
<dbReference type="OrthoDB" id="20839at2759"/>
<dbReference type="PROSITE" id="PS50014">
    <property type="entry name" value="BROMODOMAIN_2"/>
    <property type="match status" value="1"/>
</dbReference>
<feature type="domain" description="Bromo" evidence="12">
    <location>
        <begin position="504"/>
        <end position="574"/>
    </location>
</feature>
<feature type="region of interest" description="Disordered" evidence="11">
    <location>
        <begin position="672"/>
        <end position="727"/>
    </location>
</feature>
<dbReference type="InterPro" id="IPR018359">
    <property type="entry name" value="Bromodomain_CS"/>
</dbReference>
<evidence type="ECO:0000256" key="1">
    <source>
        <dbReference type="ARBA" id="ARBA00022553"/>
    </source>
</evidence>
<keyword evidence="17" id="KW-1185">Reference proteome</keyword>
<dbReference type="Pfam" id="PF13832">
    <property type="entry name" value="zf-HC5HC2H_2"/>
    <property type="match status" value="1"/>
</dbReference>
<feature type="compositionally biased region" description="Basic and acidic residues" evidence="11">
    <location>
        <begin position="767"/>
        <end position="781"/>
    </location>
</feature>
<dbReference type="EMBL" id="WIUZ02000007">
    <property type="protein sequence ID" value="KAF9784986.1"/>
    <property type="molecule type" value="Genomic_DNA"/>
</dbReference>
<dbReference type="InterPro" id="IPR036427">
    <property type="entry name" value="Bromodomain-like_sf"/>
</dbReference>
<dbReference type="PROSITE" id="PS50016">
    <property type="entry name" value="ZF_PHD_2"/>
    <property type="match status" value="1"/>
</dbReference>
<dbReference type="SMART" id="SM00249">
    <property type="entry name" value="PHD"/>
    <property type="match status" value="2"/>
</dbReference>
<keyword evidence="6" id="KW-0007">Acetylation</keyword>
<evidence type="ECO:0000256" key="5">
    <source>
        <dbReference type="ARBA" id="ARBA00022833"/>
    </source>
</evidence>
<dbReference type="PROSITE" id="PS00633">
    <property type="entry name" value="BROMODOMAIN_1"/>
    <property type="match status" value="1"/>
</dbReference>
<dbReference type="AlphaFoldDB" id="A0A9P6HDT8"/>
<dbReference type="SMART" id="SM00297">
    <property type="entry name" value="BROMO"/>
    <property type="match status" value="1"/>
</dbReference>
<reference evidence="16" key="1">
    <citation type="journal article" date="2020" name="Nat. Commun.">
        <title>Large-scale genome sequencing of mycorrhizal fungi provides insights into the early evolution of symbiotic traits.</title>
        <authorList>
            <person name="Miyauchi S."/>
            <person name="Kiss E."/>
            <person name="Kuo A."/>
            <person name="Drula E."/>
            <person name="Kohler A."/>
            <person name="Sanchez-Garcia M."/>
            <person name="Morin E."/>
            <person name="Andreopoulos B."/>
            <person name="Barry K.W."/>
            <person name="Bonito G."/>
            <person name="Buee M."/>
            <person name="Carver A."/>
            <person name="Chen C."/>
            <person name="Cichocki N."/>
            <person name="Clum A."/>
            <person name="Culley D."/>
            <person name="Crous P.W."/>
            <person name="Fauchery L."/>
            <person name="Girlanda M."/>
            <person name="Hayes R.D."/>
            <person name="Keri Z."/>
            <person name="LaButti K."/>
            <person name="Lipzen A."/>
            <person name="Lombard V."/>
            <person name="Magnuson J."/>
            <person name="Maillard F."/>
            <person name="Murat C."/>
            <person name="Nolan M."/>
            <person name="Ohm R.A."/>
            <person name="Pangilinan J."/>
            <person name="Pereira M.F."/>
            <person name="Perotto S."/>
            <person name="Peter M."/>
            <person name="Pfister S."/>
            <person name="Riley R."/>
            <person name="Sitrit Y."/>
            <person name="Stielow J.B."/>
            <person name="Szollosi G."/>
            <person name="Zifcakova L."/>
            <person name="Stursova M."/>
            <person name="Spatafora J.W."/>
            <person name="Tedersoo L."/>
            <person name="Vaario L.M."/>
            <person name="Yamada A."/>
            <person name="Yan M."/>
            <person name="Wang P."/>
            <person name="Xu J."/>
            <person name="Bruns T."/>
            <person name="Baldrian P."/>
            <person name="Vilgalys R."/>
            <person name="Dunand C."/>
            <person name="Henrissat B."/>
            <person name="Grigoriev I.V."/>
            <person name="Hibbett D."/>
            <person name="Nagy L.G."/>
            <person name="Martin F.M."/>
        </authorList>
    </citation>
    <scope>NUCLEOTIDE SEQUENCE</scope>
    <source>
        <strain evidence="16">UH-Tt-Lm1</strain>
    </source>
</reference>
<organism evidence="16 17">
    <name type="scientific">Thelephora terrestris</name>
    <dbReference type="NCBI Taxonomy" id="56493"/>
    <lineage>
        <taxon>Eukaryota</taxon>
        <taxon>Fungi</taxon>
        <taxon>Dikarya</taxon>
        <taxon>Basidiomycota</taxon>
        <taxon>Agaricomycotina</taxon>
        <taxon>Agaricomycetes</taxon>
        <taxon>Thelephorales</taxon>
        <taxon>Thelephoraceae</taxon>
        <taxon>Thelephora</taxon>
    </lineage>
</organism>
<evidence type="ECO:0000259" key="13">
    <source>
        <dbReference type="PROSITE" id="PS50016"/>
    </source>
</evidence>
<keyword evidence="4 10" id="KW-0863">Zinc-finger</keyword>
<name>A0A9P6HDT8_9AGAM</name>
<dbReference type="InterPro" id="IPR001487">
    <property type="entry name" value="Bromodomain"/>
</dbReference>
<dbReference type="InterPro" id="IPR013083">
    <property type="entry name" value="Znf_RING/FYVE/PHD"/>
</dbReference>
<keyword evidence="8" id="KW-0539">Nucleus</keyword>
<feature type="region of interest" description="Disordered" evidence="11">
    <location>
        <begin position="832"/>
        <end position="926"/>
    </location>
</feature>
<dbReference type="InterPro" id="IPR034732">
    <property type="entry name" value="EPHD"/>
</dbReference>
<dbReference type="SUPFAM" id="SSF63748">
    <property type="entry name" value="Tudor/PWWP/MBT"/>
    <property type="match status" value="1"/>
</dbReference>
<dbReference type="PROSITE" id="PS01359">
    <property type="entry name" value="ZF_PHD_1"/>
    <property type="match status" value="1"/>
</dbReference>
<dbReference type="CDD" id="cd04369">
    <property type="entry name" value="Bromodomain"/>
    <property type="match status" value="1"/>
</dbReference>
<dbReference type="InterPro" id="IPR001965">
    <property type="entry name" value="Znf_PHD"/>
</dbReference>
<dbReference type="Pfam" id="PF13831">
    <property type="entry name" value="PHD_2"/>
    <property type="match status" value="1"/>
</dbReference>
<dbReference type="Proteomes" id="UP000736335">
    <property type="component" value="Unassembled WGS sequence"/>
</dbReference>
<dbReference type="PRINTS" id="PR00503">
    <property type="entry name" value="BROMODOMAIN"/>
</dbReference>
<comment type="caution">
    <text evidence="16">The sequence shown here is derived from an EMBL/GenBank/DDBJ whole genome shotgun (WGS) entry which is preliminary data.</text>
</comment>
<dbReference type="GO" id="GO:0006325">
    <property type="term" value="P:chromatin organization"/>
    <property type="evidence" value="ECO:0007669"/>
    <property type="project" value="UniProtKB-ARBA"/>
</dbReference>
<accession>A0A9P6HDT8</accession>
<evidence type="ECO:0000313" key="17">
    <source>
        <dbReference type="Proteomes" id="UP000736335"/>
    </source>
</evidence>
<feature type="compositionally biased region" description="Basic and acidic residues" evidence="11">
    <location>
        <begin position="837"/>
        <end position="846"/>
    </location>
</feature>
<feature type="compositionally biased region" description="Acidic residues" evidence="11">
    <location>
        <begin position="884"/>
        <end position="893"/>
    </location>
</feature>
<feature type="region of interest" description="Disordered" evidence="11">
    <location>
        <begin position="765"/>
        <end position="812"/>
    </location>
</feature>
<dbReference type="PANTHER" id="PTHR13793">
    <property type="entry name" value="PHD FINGER PROTEINS"/>
    <property type="match status" value="1"/>
</dbReference>
<feature type="compositionally biased region" description="Pro residues" evidence="11">
    <location>
        <begin position="678"/>
        <end position="699"/>
    </location>
</feature>
<dbReference type="PROSITE" id="PS51805">
    <property type="entry name" value="EPHD"/>
    <property type="match status" value="1"/>
</dbReference>
<evidence type="ECO:0000256" key="4">
    <source>
        <dbReference type="ARBA" id="ARBA00022771"/>
    </source>
</evidence>
<evidence type="ECO:0000256" key="11">
    <source>
        <dbReference type="SAM" id="MobiDB-lite"/>
    </source>
</evidence>
<dbReference type="InterPro" id="IPR011011">
    <property type="entry name" value="Znf_FYVE_PHD"/>
</dbReference>
<evidence type="ECO:0000259" key="14">
    <source>
        <dbReference type="PROSITE" id="PS50812"/>
    </source>
</evidence>
<sequence length="1188" mass="132605">MARGVEVAAPLPKVSFVKIDDDTFSKPAGVAENAVRGFGYNDGSEFQRPEHYIRYSGRPAASQTPGTLLTSFLEPLERELAVQVEYDMDEQGAFSRRFENVVLQAFRIDMEWLDSVNAERKKEQGDRVSCETFEIIMDRLEKDWFDLTKNLPKPDMAMPSEDSTCAICDDSEGENTNAIVFCDGCNLAVHQDCYGVPYIPEGQWLCRKCTVSPETPVSCILCPNEGGAFKQTVLGDWVHLLCAIWIPETRVMNETFMEPITDADKIPKQRWRLRCSVCDIREGACIQCSKASCFLAFHATCARKEKFLMPMKSAHGFDAPSLACYCEKHLTREQQEAREKAIEAEHEKSGQLDYSPASKSARAYATTYTSGPPLVPALVVDSVMQYITKISVRKKLDFVLLVCKYWSLKREARRGAPLLKRLHLEPWTASNSGNGSGSSEADNLQKLDYLKVLRQDLERLQNVADVARKRELQKSEQACIVHDALASCLYPHEDRLRWVFDRISGADRNEFFKNPVSRAEVPDYYEKIKKPMCWSVIEGKLERHEYWDLQTFKDDITLVIDNAIKYNKYDTQFYKVATRLRALSKVVFPQLNDVIVPRHLQGTAPSFEVDQEEVDPSAQYAEASNRLGDLEPPLRNVELLFSNEAIREHEDMEFLLGEQDPISALVAYELGEPKQKEPSPPPSPSPPKSPLPLPPPPLASTPAPAKSKAKGKSKKKGAKSHAVPMDVEQLSMLDSTPGFRAPVPWVQGDTTQAQAEWSPIFYVPEAGDQHSDNEPVAELKGKRGKGKTKANTVPSPTLIPIPVPGASGPEHEPHLIETIDKQQSFKMFNEGWILPPDQKRGGRAKMDLPPLPSKKKKPPTSQPSISKSPPHQLVELPVPLLAESTEDVMDVDLEPSPQPQTEPELEPELEAQQPLTRHGAMSDTGLPVQSIQESVDSRGNRIVIIEELDTPATRRERTRRAKAERARLAETSANIPEASASGEHDHAAAPTLDEPVRHLCQEESDLSSLSGESDEGSGGEGIQASTSTKRGRGRAQTQGKVSRAKSPGLGDIPLPPGERLESGTLVWAKHFSYPWWSAVVYDDDLPEIPNNVLQQVHNDSDYLVRFYDKSDLWAWIPPDMLKLLGEIDELDQDMLATNSKRQKWKSAAIRAECRLSYKRAMMEKEDEGAGGEDADDYGSDAEASESRG</sequence>
<feature type="region of interest" description="Disordered" evidence="11">
    <location>
        <begin position="1003"/>
        <end position="1056"/>
    </location>
</feature>
<dbReference type="Pfam" id="PF10513">
    <property type="entry name" value="EPL1"/>
    <property type="match status" value="1"/>
</dbReference>
<dbReference type="InterPro" id="IPR019787">
    <property type="entry name" value="Znf_PHD-finger"/>
</dbReference>
<dbReference type="GO" id="GO:0008270">
    <property type="term" value="F:zinc ion binding"/>
    <property type="evidence" value="ECO:0007669"/>
    <property type="project" value="UniProtKB-KW"/>
</dbReference>
<dbReference type="Gene3D" id="3.30.40.10">
    <property type="entry name" value="Zinc/RING finger domain, C3HC4 (zinc finger)"/>
    <property type="match status" value="2"/>
</dbReference>
<proteinExistence type="predicted"/>
<feature type="domain" description="PHD-type" evidence="13">
    <location>
        <begin position="162"/>
        <end position="212"/>
    </location>
</feature>
<dbReference type="SMART" id="SM00293">
    <property type="entry name" value="PWWP"/>
    <property type="match status" value="1"/>
</dbReference>
<evidence type="ECO:0000256" key="3">
    <source>
        <dbReference type="ARBA" id="ARBA00022737"/>
    </source>
</evidence>
<dbReference type="GO" id="GO:0006357">
    <property type="term" value="P:regulation of transcription by RNA polymerase II"/>
    <property type="evidence" value="ECO:0007669"/>
    <property type="project" value="TreeGrafter"/>
</dbReference>
<evidence type="ECO:0000256" key="9">
    <source>
        <dbReference type="PROSITE-ProRule" id="PRU00035"/>
    </source>
</evidence>
<dbReference type="InterPro" id="IPR019542">
    <property type="entry name" value="Enhancer_polycomb-like_N"/>
</dbReference>
<feature type="region of interest" description="Disordered" evidence="11">
    <location>
        <begin position="1163"/>
        <end position="1188"/>
    </location>
</feature>
<evidence type="ECO:0000256" key="10">
    <source>
        <dbReference type="PROSITE-ProRule" id="PRU00146"/>
    </source>
</evidence>
<dbReference type="CDD" id="cd05839">
    <property type="entry name" value="PWWP_BRPF"/>
    <property type="match status" value="1"/>
</dbReference>
<dbReference type="InterPro" id="IPR050701">
    <property type="entry name" value="Histone_Mod_Regulator"/>
</dbReference>
<dbReference type="Pfam" id="PF00439">
    <property type="entry name" value="Bromodomain"/>
    <property type="match status" value="1"/>
</dbReference>
<dbReference type="PANTHER" id="PTHR13793:SF107">
    <property type="entry name" value="BROMODOMAIN-CONTAINING PROTEIN HOMOLOG"/>
    <property type="match status" value="1"/>
</dbReference>
<keyword evidence="7 9" id="KW-0103">Bromodomain</keyword>
<dbReference type="InterPro" id="IPR000313">
    <property type="entry name" value="PWWP_dom"/>
</dbReference>
<feature type="compositionally biased region" description="Acidic residues" evidence="11">
    <location>
        <begin position="1164"/>
        <end position="1188"/>
    </location>
</feature>
<gene>
    <name evidence="16" type="ORF">BJ322DRAFT_801374</name>
</gene>
<evidence type="ECO:0000256" key="8">
    <source>
        <dbReference type="ARBA" id="ARBA00023242"/>
    </source>
</evidence>